<dbReference type="PROSITE" id="PS51186">
    <property type="entry name" value="GNAT"/>
    <property type="match status" value="1"/>
</dbReference>
<dbReference type="AlphaFoldDB" id="A0A329D855"/>
<sequence>MNRSSPAPSSFTLRQLQREELHRVWTIDRSEVIHHLYRLTNGQLERYPEFYDMHGWPDGEPEHYTPLLLDCRDRGGWCAGLFDGEQMIGAAIVDSRPLGPNADMLQLKFLHVSCAYRGRGAGLQLYRAAEAHAMKTGARRLYVSATPSERTVDFYLALGFTISPQPDPQLFALEPEDIHLEGPLLSL</sequence>
<evidence type="ECO:0000259" key="1">
    <source>
        <dbReference type="PROSITE" id="PS51186"/>
    </source>
</evidence>
<dbReference type="InterPro" id="IPR016181">
    <property type="entry name" value="Acyl_CoA_acyltransferase"/>
</dbReference>
<dbReference type="Proteomes" id="UP000248918">
    <property type="component" value="Unassembled WGS sequence"/>
</dbReference>
<protein>
    <submittedName>
        <fullName evidence="2">Putative N-acetyltransferase YhbS</fullName>
    </submittedName>
</protein>
<dbReference type="OrthoDB" id="8116556at2"/>
<keyword evidence="2" id="KW-0808">Transferase</keyword>
<dbReference type="RefSeq" id="WP_111928784.1">
    <property type="nucleotide sequence ID" value="NZ_CADFFP010000004.1"/>
</dbReference>
<dbReference type="Pfam" id="PF00583">
    <property type="entry name" value="Acetyltransf_1"/>
    <property type="match status" value="1"/>
</dbReference>
<dbReference type="SUPFAM" id="SSF55729">
    <property type="entry name" value="Acyl-CoA N-acyltransferases (Nat)"/>
    <property type="match status" value="1"/>
</dbReference>
<dbReference type="InterPro" id="IPR000182">
    <property type="entry name" value="GNAT_dom"/>
</dbReference>
<evidence type="ECO:0000313" key="2">
    <source>
        <dbReference type="EMBL" id="RAS38735.1"/>
    </source>
</evidence>
<dbReference type="CDD" id="cd04301">
    <property type="entry name" value="NAT_SF"/>
    <property type="match status" value="1"/>
</dbReference>
<dbReference type="GO" id="GO:0016747">
    <property type="term" value="F:acyltransferase activity, transferring groups other than amino-acyl groups"/>
    <property type="evidence" value="ECO:0007669"/>
    <property type="project" value="InterPro"/>
</dbReference>
<name>A0A329D855_9BURK</name>
<comment type="caution">
    <text evidence="2">The sequence shown here is derived from an EMBL/GenBank/DDBJ whole genome shotgun (WGS) entry which is preliminary data.</text>
</comment>
<dbReference type="EMBL" id="QLTK01000001">
    <property type="protein sequence ID" value="RAS38735.1"/>
    <property type="molecule type" value="Genomic_DNA"/>
</dbReference>
<proteinExistence type="predicted"/>
<feature type="domain" description="N-acetyltransferase" evidence="1">
    <location>
        <begin position="11"/>
        <end position="176"/>
    </location>
</feature>
<dbReference type="Gene3D" id="3.40.630.30">
    <property type="match status" value="1"/>
</dbReference>
<reference evidence="2 3" key="1">
    <citation type="submission" date="2018-06" db="EMBL/GenBank/DDBJ databases">
        <title>Genomic Encyclopedia of Type Strains, Phase III (KMG-III): the genomes of soil and plant-associated and newly described type strains.</title>
        <authorList>
            <person name="Whitman W."/>
        </authorList>
    </citation>
    <scope>NUCLEOTIDE SEQUENCE [LARGE SCALE GENOMIC DNA]</scope>
    <source>
        <strain evidence="2 3">LMG 23644</strain>
    </source>
</reference>
<accession>A0A329D855</accession>
<evidence type="ECO:0000313" key="3">
    <source>
        <dbReference type="Proteomes" id="UP000248918"/>
    </source>
</evidence>
<gene>
    <name evidence="2" type="ORF">BX591_10164</name>
</gene>
<organism evidence="2 3">
    <name type="scientific">Paraburkholderia bryophila</name>
    <dbReference type="NCBI Taxonomy" id="420952"/>
    <lineage>
        <taxon>Bacteria</taxon>
        <taxon>Pseudomonadati</taxon>
        <taxon>Pseudomonadota</taxon>
        <taxon>Betaproteobacteria</taxon>
        <taxon>Burkholderiales</taxon>
        <taxon>Burkholderiaceae</taxon>
        <taxon>Paraburkholderia</taxon>
    </lineage>
</organism>